<protein>
    <recommendedName>
        <fullName evidence="9">TRAP transporter small permease protein</fullName>
    </recommendedName>
</protein>
<keyword evidence="2 9" id="KW-0813">Transport</keyword>
<feature type="transmembrane region" description="Helical" evidence="9">
    <location>
        <begin position="20"/>
        <end position="39"/>
    </location>
</feature>
<evidence type="ECO:0000256" key="7">
    <source>
        <dbReference type="ARBA" id="ARBA00023136"/>
    </source>
</evidence>
<feature type="domain" description="Tripartite ATP-independent periplasmic transporters DctQ component" evidence="10">
    <location>
        <begin position="27"/>
        <end position="163"/>
    </location>
</feature>
<dbReference type="RefSeq" id="WP_265960529.1">
    <property type="nucleotide sequence ID" value="NZ_JAPEVI010000001.1"/>
</dbReference>
<evidence type="ECO:0000256" key="4">
    <source>
        <dbReference type="ARBA" id="ARBA00022519"/>
    </source>
</evidence>
<evidence type="ECO:0000256" key="9">
    <source>
        <dbReference type="RuleBase" id="RU369079"/>
    </source>
</evidence>
<dbReference type="InterPro" id="IPR055348">
    <property type="entry name" value="DctQ"/>
</dbReference>
<accession>A0ABT3QVB1</accession>
<evidence type="ECO:0000313" key="12">
    <source>
        <dbReference type="Proteomes" id="UP001300261"/>
    </source>
</evidence>
<name>A0ABT3QVB1_9HYPH</name>
<evidence type="ECO:0000259" key="10">
    <source>
        <dbReference type="Pfam" id="PF04290"/>
    </source>
</evidence>
<comment type="caution">
    <text evidence="11">The sequence shown here is derived from an EMBL/GenBank/DDBJ whole genome shotgun (WGS) entry which is preliminary data.</text>
</comment>
<comment type="subcellular location">
    <subcellularLocation>
        <location evidence="1 9">Cell inner membrane</location>
        <topology evidence="1 9">Multi-pass membrane protein</topology>
    </subcellularLocation>
</comment>
<comment type="subunit">
    <text evidence="9">The complex comprises the extracytoplasmic solute receptor protein and the two transmembrane proteins.</text>
</comment>
<keyword evidence="4 9" id="KW-0997">Cell inner membrane</keyword>
<evidence type="ECO:0000313" key="11">
    <source>
        <dbReference type="EMBL" id="MCX2720830.1"/>
    </source>
</evidence>
<proteinExistence type="inferred from homology"/>
<keyword evidence="3" id="KW-1003">Cell membrane</keyword>
<keyword evidence="12" id="KW-1185">Reference proteome</keyword>
<sequence length="172" mass="18529">MKHLILSLDAALHAVARRAAVLTLALMFLTVMIQVIARYAFSAPPVWTEDVARYMMVWTGLLGATLSFKARADAVLMSSVFPDRPHGLGLLAEAIQAAAVLTFILPVLYFCFIGLRGGFAKGYLARQAGLTADTLGIPMAWIAVIVPIAMLVILVHLAARWAEQPTKFGGHG</sequence>
<dbReference type="PANTHER" id="PTHR35011:SF2">
    <property type="entry name" value="2,3-DIKETO-L-GULONATE TRAP TRANSPORTER SMALL PERMEASE PROTEIN YIAM"/>
    <property type="match status" value="1"/>
</dbReference>
<evidence type="ECO:0000256" key="5">
    <source>
        <dbReference type="ARBA" id="ARBA00022692"/>
    </source>
</evidence>
<comment type="similarity">
    <text evidence="8 9">Belongs to the TRAP transporter small permease family.</text>
</comment>
<gene>
    <name evidence="11" type="ORF">ON753_00175</name>
</gene>
<feature type="transmembrane region" description="Helical" evidence="9">
    <location>
        <begin position="88"/>
        <end position="115"/>
    </location>
</feature>
<evidence type="ECO:0000256" key="6">
    <source>
        <dbReference type="ARBA" id="ARBA00022989"/>
    </source>
</evidence>
<reference evidence="11 12" key="1">
    <citation type="journal article" date="2016" name="Int. J. Syst. Evol. Microbiol.">
        <title>Labrenzia salina sp. nov., isolated from the rhizosphere of the halophyte Arthrocnemum macrostachyum.</title>
        <authorList>
            <person name="Camacho M."/>
            <person name="Redondo-Gomez S."/>
            <person name="Rodriguez-Llorente I."/>
            <person name="Rohde M."/>
            <person name="Sproer C."/>
            <person name="Schumann P."/>
            <person name="Klenk H.P."/>
            <person name="Montero-Calasanz M.D.C."/>
        </authorList>
    </citation>
    <scope>NUCLEOTIDE SEQUENCE [LARGE SCALE GENOMIC DNA]</scope>
    <source>
        <strain evidence="11 12">DSM 29163</strain>
    </source>
</reference>
<comment type="function">
    <text evidence="9">Part of the tripartite ATP-independent periplasmic (TRAP) transport system.</text>
</comment>
<keyword evidence="5 9" id="KW-0812">Transmembrane</keyword>
<organism evidence="11 12">
    <name type="scientific">Roseibium salinum</name>
    <dbReference type="NCBI Taxonomy" id="1604349"/>
    <lineage>
        <taxon>Bacteria</taxon>
        <taxon>Pseudomonadati</taxon>
        <taxon>Pseudomonadota</taxon>
        <taxon>Alphaproteobacteria</taxon>
        <taxon>Hyphomicrobiales</taxon>
        <taxon>Stappiaceae</taxon>
        <taxon>Roseibium</taxon>
    </lineage>
</organism>
<evidence type="ECO:0000256" key="3">
    <source>
        <dbReference type="ARBA" id="ARBA00022475"/>
    </source>
</evidence>
<evidence type="ECO:0000256" key="2">
    <source>
        <dbReference type="ARBA" id="ARBA00022448"/>
    </source>
</evidence>
<dbReference type="PANTHER" id="PTHR35011">
    <property type="entry name" value="2,3-DIKETO-L-GULONATE TRAP TRANSPORTER SMALL PERMEASE PROTEIN YIAM"/>
    <property type="match status" value="1"/>
</dbReference>
<keyword evidence="7 9" id="KW-0472">Membrane</keyword>
<dbReference type="Proteomes" id="UP001300261">
    <property type="component" value="Unassembled WGS sequence"/>
</dbReference>
<feature type="transmembrane region" description="Helical" evidence="9">
    <location>
        <begin position="51"/>
        <end position="68"/>
    </location>
</feature>
<dbReference type="Pfam" id="PF04290">
    <property type="entry name" value="DctQ"/>
    <property type="match status" value="1"/>
</dbReference>
<evidence type="ECO:0000256" key="8">
    <source>
        <dbReference type="ARBA" id="ARBA00038436"/>
    </source>
</evidence>
<dbReference type="EMBL" id="JAPEVI010000001">
    <property type="protein sequence ID" value="MCX2720830.1"/>
    <property type="molecule type" value="Genomic_DNA"/>
</dbReference>
<keyword evidence="6 9" id="KW-1133">Transmembrane helix</keyword>
<feature type="transmembrane region" description="Helical" evidence="9">
    <location>
        <begin position="135"/>
        <end position="159"/>
    </location>
</feature>
<evidence type="ECO:0000256" key="1">
    <source>
        <dbReference type="ARBA" id="ARBA00004429"/>
    </source>
</evidence>
<dbReference type="InterPro" id="IPR007387">
    <property type="entry name" value="TRAP_DctQ"/>
</dbReference>